<evidence type="ECO:0000313" key="2">
    <source>
        <dbReference type="EMBL" id="RZU01684.1"/>
    </source>
</evidence>
<dbReference type="AlphaFoldDB" id="A0A4Q7VY53"/>
<evidence type="ECO:0008006" key="4">
    <source>
        <dbReference type="Google" id="ProtNLM"/>
    </source>
</evidence>
<dbReference type="Proteomes" id="UP000292027">
    <property type="component" value="Unassembled WGS sequence"/>
</dbReference>
<evidence type="ECO:0000256" key="1">
    <source>
        <dbReference type="SAM" id="Phobius"/>
    </source>
</evidence>
<protein>
    <recommendedName>
        <fullName evidence="4">DUF3159 domain-containing protein</fullName>
    </recommendedName>
</protein>
<sequence>MPADGCVPDSRVMPRTRKGRWLLVVDIAIPLALYYGLKALGVSDLIALLAGVIPGLISSAVSLVRERRTDLVGMAVVVSMVASTVVAVIGGDARLLLVRNAWISLPFAGITLWSLRHPKPLTYIVTRAMFARRAALMDELWETNARFRDAWKWITVFWGIASIVDAVVRVILSYTLPISVVPATDPVITVLTIVALQVPTIVLLRRSGTYQLVFAPRRPTVVG</sequence>
<feature type="transmembrane region" description="Helical" evidence="1">
    <location>
        <begin position="21"/>
        <end position="39"/>
    </location>
</feature>
<dbReference type="NCBIfam" id="NF041646">
    <property type="entry name" value="VC0807_fam"/>
    <property type="match status" value="1"/>
</dbReference>
<accession>A0A4Q7VY53</accession>
<feature type="transmembrane region" description="Helical" evidence="1">
    <location>
        <begin position="186"/>
        <end position="204"/>
    </location>
</feature>
<feature type="transmembrane region" description="Helical" evidence="1">
    <location>
        <begin position="153"/>
        <end position="174"/>
    </location>
</feature>
<comment type="caution">
    <text evidence="2">The sequence shown here is derived from an EMBL/GenBank/DDBJ whole genome shotgun (WGS) entry which is preliminary data.</text>
</comment>
<feature type="transmembrane region" description="Helical" evidence="1">
    <location>
        <begin position="45"/>
        <end position="64"/>
    </location>
</feature>
<keyword evidence="1" id="KW-0472">Membrane</keyword>
<name>A0A4Q7VY53_9ACTN</name>
<proteinExistence type="predicted"/>
<evidence type="ECO:0000313" key="3">
    <source>
        <dbReference type="Proteomes" id="UP000292027"/>
    </source>
</evidence>
<feature type="transmembrane region" description="Helical" evidence="1">
    <location>
        <begin position="71"/>
        <end position="90"/>
    </location>
</feature>
<keyword evidence="3" id="KW-1185">Reference proteome</keyword>
<keyword evidence="1" id="KW-0812">Transmembrane</keyword>
<reference evidence="2 3" key="1">
    <citation type="journal article" date="2015" name="Stand. Genomic Sci.">
        <title>Genomic Encyclopedia of Bacterial and Archaeal Type Strains, Phase III: the genomes of soil and plant-associated and newly described type strains.</title>
        <authorList>
            <person name="Whitman W.B."/>
            <person name="Woyke T."/>
            <person name="Klenk H.P."/>
            <person name="Zhou Y."/>
            <person name="Lilburn T.G."/>
            <person name="Beck B.J."/>
            <person name="De Vos P."/>
            <person name="Vandamme P."/>
            <person name="Eisen J.A."/>
            <person name="Garrity G."/>
            <person name="Hugenholtz P."/>
            <person name="Kyrpides N.C."/>
        </authorList>
    </citation>
    <scope>NUCLEOTIDE SEQUENCE [LARGE SCALE GENOMIC DNA]</scope>
    <source>
        <strain evidence="2 3">VKM Ac-2540</strain>
    </source>
</reference>
<feature type="transmembrane region" description="Helical" evidence="1">
    <location>
        <begin position="96"/>
        <end position="115"/>
    </location>
</feature>
<gene>
    <name evidence="2" type="ORF">EV645_7779</name>
</gene>
<organism evidence="2 3">
    <name type="scientific">Kribbella rubisoli</name>
    <dbReference type="NCBI Taxonomy" id="3075929"/>
    <lineage>
        <taxon>Bacteria</taxon>
        <taxon>Bacillati</taxon>
        <taxon>Actinomycetota</taxon>
        <taxon>Actinomycetes</taxon>
        <taxon>Propionibacteriales</taxon>
        <taxon>Kribbellaceae</taxon>
        <taxon>Kribbella</taxon>
    </lineage>
</organism>
<keyword evidence="1" id="KW-1133">Transmembrane helix</keyword>
<dbReference type="EMBL" id="SHKR01000018">
    <property type="protein sequence ID" value="RZU01684.1"/>
    <property type="molecule type" value="Genomic_DNA"/>
</dbReference>